<dbReference type="OrthoDB" id="263893at2759"/>
<evidence type="ECO:0000256" key="3">
    <source>
        <dbReference type="ARBA" id="ARBA00017059"/>
    </source>
</evidence>
<dbReference type="Pfam" id="PF06645">
    <property type="entry name" value="SPC12"/>
    <property type="match status" value="1"/>
</dbReference>
<keyword evidence="4 9" id="KW-0812">Transmembrane</keyword>
<name>A0A8H2VGT4_9SACH</name>
<dbReference type="GO" id="GO:0006465">
    <property type="term" value="P:signal peptide processing"/>
    <property type="evidence" value="ECO:0007669"/>
    <property type="project" value="InterPro"/>
</dbReference>
<dbReference type="PANTHER" id="PTHR13202:SF0">
    <property type="entry name" value="SIGNAL PEPTIDASE COMPLEX SUBUNIT 1"/>
    <property type="match status" value="1"/>
</dbReference>
<dbReference type="Proteomes" id="UP000644660">
    <property type="component" value="Unassembled WGS sequence"/>
</dbReference>
<keyword evidence="5" id="KW-0256">Endoplasmic reticulum</keyword>
<comment type="subcellular location">
    <subcellularLocation>
        <location evidence="1">Endoplasmic reticulum membrane</location>
        <topology evidence="1">Multi-pass membrane protein</topology>
    </subcellularLocation>
</comment>
<evidence type="ECO:0000256" key="7">
    <source>
        <dbReference type="ARBA" id="ARBA00023136"/>
    </source>
</evidence>
<feature type="transmembrane region" description="Helical" evidence="9">
    <location>
        <begin position="31"/>
        <end position="47"/>
    </location>
</feature>
<dbReference type="InterPro" id="IPR009542">
    <property type="entry name" value="Spc1/SPCS1"/>
</dbReference>
<evidence type="ECO:0000256" key="6">
    <source>
        <dbReference type="ARBA" id="ARBA00022989"/>
    </source>
</evidence>
<gene>
    <name evidence="10" type="ORF">KABA2_05S03960</name>
</gene>
<keyword evidence="6 9" id="KW-1133">Transmembrane helix</keyword>
<keyword evidence="11" id="KW-1185">Reference proteome</keyword>
<protein>
    <recommendedName>
        <fullName evidence="3">Signal peptidase complex subunit 1</fullName>
    </recommendedName>
</protein>
<dbReference type="AlphaFoldDB" id="A0A8H2VGT4"/>
<evidence type="ECO:0000256" key="9">
    <source>
        <dbReference type="SAM" id="Phobius"/>
    </source>
</evidence>
<reference evidence="10 11" key="1">
    <citation type="submission" date="2020-05" db="EMBL/GenBank/DDBJ databases">
        <authorList>
            <person name="Casaregola S."/>
            <person name="Devillers H."/>
            <person name="Grondin C."/>
        </authorList>
    </citation>
    <scope>NUCLEOTIDE SEQUENCE [LARGE SCALE GENOMIC DNA]</scope>
    <source>
        <strain evidence="10 11">CLIB 1767</strain>
    </source>
</reference>
<dbReference type="EMBL" id="CAEFZW010000005">
    <property type="protein sequence ID" value="CAB4254909.1"/>
    <property type="molecule type" value="Genomic_DNA"/>
</dbReference>
<evidence type="ECO:0000256" key="2">
    <source>
        <dbReference type="ARBA" id="ARBA00005245"/>
    </source>
</evidence>
<accession>A0A8H2VGT4</accession>
<comment type="function">
    <text evidence="8">Component of the signal peptidase complex (SPC) which catalyzes the cleavage of N-terminal signal sequences from nascent proteins as they are translocated into the lumen of the endoplasmic reticulum. Dispensable for SPC enzymatic activity.</text>
</comment>
<dbReference type="GO" id="GO:0005787">
    <property type="term" value="C:signal peptidase complex"/>
    <property type="evidence" value="ECO:0007669"/>
    <property type="project" value="InterPro"/>
</dbReference>
<sequence length="93" mass="10507">MSEIIQEISKHLVFPIDYPSQQKLNGRTHKLLIVVGIISFIYGYLTQSIQNLLISYGVGIIVTSIVVVPAYPFYNKQKLTFVEPKVVNIDIAK</sequence>
<comment type="caution">
    <text evidence="10">The sequence shown here is derived from an EMBL/GenBank/DDBJ whole genome shotgun (WGS) entry which is preliminary data.</text>
</comment>
<evidence type="ECO:0000256" key="8">
    <source>
        <dbReference type="ARBA" id="ARBA00045204"/>
    </source>
</evidence>
<comment type="similarity">
    <text evidence="2">Belongs to the SPCS1 family.</text>
</comment>
<dbReference type="PANTHER" id="PTHR13202">
    <property type="entry name" value="MICROSOMAL SIGNAL PEPTIDASE 12 KDA SUBUNIT"/>
    <property type="match status" value="1"/>
</dbReference>
<dbReference type="GeneID" id="64857930"/>
<evidence type="ECO:0000313" key="10">
    <source>
        <dbReference type="EMBL" id="CAB4254909.1"/>
    </source>
</evidence>
<dbReference type="RefSeq" id="XP_041406753.1">
    <property type="nucleotide sequence ID" value="XM_041550819.1"/>
</dbReference>
<keyword evidence="7 9" id="KW-0472">Membrane</keyword>
<dbReference type="GO" id="GO:0045047">
    <property type="term" value="P:protein targeting to ER"/>
    <property type="evidence" value="ECO:0007669"/>
    <property type="project" value="TreeGrafter"/>
</dbReference>
<organism evidence="10 11">
    <name type="scientific">Maudiozyma barnettii</name>
    <dbReference type="NCBI Taxonomy" id="61262"/>
    <lineage>
        <taxon>Eukaryota</taxon>
        <taxon>Fungi</taxon>
        <taxon>Dikarya</taxon>
        <taxon>Ascomycota</taxon>
        <taxon>Saccharomycotina</taxon>
        <taxon>Saccharomycetes</taxon>
        <taxon>Saccharomycetales</taxon>
        <taxon>Saccharomycetaceae</taxon>
        <taxon>Maudiozyma</taxon>
    </lineage>
</organism>
<evidence type="ECO:0000313" key="11">
    <source>
        <dbReference type="Proteomes" id="UP000644660"/>
    </source>
</evidence>
<evidence type="ECO:0000256" key="5">
    <source>
        <dbReference type="ARBA" id="ARBA00022824"/>
    </source>
</evidence>
<feature type="transmembrane region" description="Helical" evidence="9">
    <location>
        <begin position="53"/>
        <end position="74"/>
    </location>
</feature>
<proteinExistence type="inferred from homology"/>
<evidence type="ECO:0000256" key="1">
    <source>
        <dbReference type="ARBA" id="ARBA00004477"/>
    </source>
</evidence>
<evidence type="ECO:0000256" key="4">
    <source>
        <dbReference type="ARBA" id="ARBA00022692"/>
    </source>
</evidence>